<dbReference type="AlphaFoldDB" id="A0A9P4KBK9"/>
<keyword evidence="1" id="KW-0732">Signal</keyword>
<sequence>YINIYAFIACFFIASPALLEKLQDTWIPEGKSYSPNTPIDLVGCRTEACGDPVIV</sequence>
<reference evidence="3" key="1">
    <citation type="journal article" date="2020" name="Stud. Mycol.">
        <title>101 Dothideomycetes genomes: A test case for predicting lifestyles and emergence of pathogens.</title>
        <authorList>
            <person name="Haridas S."/>
            <person name="Albert R."/>
            <person name="Binder M."/>
            <person name="Bloem J."/>
            <person name="LaButti K."/>
            <person name="Salamov A."/>
            <person name="Andreopoulos B."/>
            <person name="Baker S."/>
            <person name="Barry K."/>
            <person name="Bills G."/>
            <person name="Bluhm B."/>
            <person name="Cannon C."/>
            <person name="Castanera R."/>
            <person name="Culley D."/>
            <person name="Daum C."/>
            <person name="Ezra D."/>
            <person name="Gonzalez J."/>
            <person name="Henrissat B."/>
            <person name="Kuo A."/>
            <person name="Liang C."/>
            <person name="Lipzen A."/>
            <person name="Lutzoni F."/>
            <person name="Magnuson J."/>
            <person name="Mondo S."/>
            <person name="Nolan M."/>
            <person name="Ohm R."/>
            <person name="Pangilinan J."/>
            <person name="Park H.-J."/>
            <person name="Ramirez L."/>
            <person name="Alfaro M."/>
            <person name="Sun H."/>
            <person name="Tritt A."/>
            <person name="Yoshinaga Y."/>
            <person name="Zwiers L.-H."/>
            <person name="Turgeon B."/>
            <person name="Goodwin S."/>
            <person name="Spatafora J."/>
            <person name="Crous P."/>
            <person name="Grigoriev I."/>
        </authorList>
    </citation>
    <scope>NUCLEOTIDE SEQUENCE [LARGE SCALE GENOMIC DNA]</scope>
    <source>
        <strain evidence="3">CBS 304.66</strain>
    </source>
</reference>
<gene>
    <name evidence="2" type="ORF">CC78DRAFT_514882</name>
</gene>
<proteinExistence type="predicted"/>
<dbReference type="Proteomes" id="UP000800093">
    <property type="component" value="Unassembled WGS sequence"/>
</dbReference>
<organism evidence="2 3">
    <name type="scientific">Lojkania enalia</name>
    <dbReference type="NCBI Taxonomy" id="147567"/>
    <lineage>
        <taxon>Eukaryota</taxon>
        <taxon>Fungi</taxon>
        <taxon>Dikarya</taxon>
        <taxon>Ascomycota</taxon>
        <taxon>Pezizomycotina</taxon>
        <taxon>Dothideomycetes</taxon>
        <taxon>Pleosporomycetidae</taxon>
        <taxon>Pleosporales</taxon>
        <taxon>Pleosporales incertae sedis</taxon>
        <taxon>Lojkania</taxon>
    </lineage>
</organism>
<evidence type="ECO:0000313" key="3">
    <source>
        <dbReference type="Proteomes" id="UP000800093"/>
    </source>
</evidence>
<feature type="signal peptide" evidence="1">
    <location>
        <begin position="1"/>
        <end position="19"/>
    </location>
</feature>
<evidence type="ECO:0000256" key="1">
    <source>
        <dbReference type="SAM" id="SignalP"/>
    </source>
</evidence>
<dbReference type="EMBL" id="ML986604">
    <property type="protein sequence ID" value="KAF2265550.1"/>
    <property type="molecule type" value="Genomic_DNA"/>
</dbReference>
<feature type="chain" id="PRO_5040452778" evidence="1">
    <location>
        <begin position="20"/>
        <end position="55"/>
    </location>
</feature>
<comment type="caution">
    <text evidence="2">The sequence shown here is derived from an EMBL/GenBank/DDBJ whole genome shotgun (WGS) entry which is preliminary data.</text>
</comment>
<accession>A0A9P4KBK9</accession>
<evidence type="ECO:0000313" key="2">
    <source>
        <dbReference type="EMBL" id="KAF2265550.1"/>
    </source>
</evidence>
<feature type="non-terminal residue" evidence="2">
    <location>
        <position position="1"/>
    </location>
</feature>
<dbReference type="Gene3D" id="3.40.50.300">
    <property type="entry name" value="P-loop containing nucleotide triphosphate hydrolases"/>
    <property type="match status" value="1"/>
</dbReference>
<dbReference type="InterPro" id="IPR027417">
    <property type="entry name" value="P-loop_NTPase"/>
</dbReference>
<keyword evidence="3" id="KW-1185">Reference proteome</keyword>
<protein>
    <submittedName>
        <fullName evidence="2">Uncharacterized protein</fullName>
    </submittedName>
</protein>
<name>A0A9P4KBK9_9PLEO</name>